<dbReference type="AlphaFoldDB" id="A0A6J4Q6N1"/>
<dbReference type="EMBL" id="CADCVB010000138">
    <property type="protein sequence ID" value="CAA9436230.1"/>
    <property type="molecule type" value="Genomic_DNA"/>
</dbReference>
<dbReference type="InterPro" id="IPR032816">
    <property type="entry name" value="VTT_dom"/>
</dbReference>
<keyword evidence="6 7" id="KW-0472">Membrane</keyword>
<reference evidence="9" key="1">
    <citation type="submission" date="2020-02" db="EMBL/GenBank/DDBJ databases">
        <authorList>
            <person name="Meier V. D."/>
        </authorList>
    </citation>
    <scope>NUCLEOTIDE SEQUENCE</scope>
    <source>
        <strain evidence="9">AVDCRST_MAG78</strain>
    </source>
</reference>
<comment type="similarity">
    <text evidence="2">Belongs to the DedA family.</text>
</comment>
<keyword evidence="5 7" id="KW-1133">Transmembrane helix</keyword>
<sequence length="196" mass="21156">MTGWIADLIDAFGALGVALLMALENLFPPIPSELILPFAGFLVGRGELGFLSALVASTAGSLAGALILYALGRWGGRSLILRYGRLLRVKEADLDRAEGWFDRYDEWVVLFGRMVPGVRSIVSIPAGMLGTPFVRFLLLTTAGSAAWNTLLLGMGWYLGENWQQIADVVGPISTLVLVLVAVALVGAVVWWLRRGK</sequence>
<evidence type="ECO:0000256" key="7">
    <source>
        <dbReference type="SAM" id="Phobius"/>
    </source>
</evidence>
<dbReference type="InterPro" id="IPR051311">
    <property type="entry name" value="DedA_domain"/>
</dbReference>
<feature type="transmembrane region" description="Helical" evidence="7">
    <location>
        <begin position="170"/>
        <end position="192"/>
    </location>
</feature>
<feature type="transmembrane region" description="Helical" evidence="7">
    <location>
        <begin position="136"/>
        <end position="158"/>
    </location>
</feature>
<organism evidence="9">
    <name type="scientific">uncultured Rubrobacteraceae bacterium</name>
    <dbReference type="NCBI Taxonomy" id="349277"/>
    <lineage>
        <taxon>Bacteria</taxon>
        <taxon>Bacillati</taxon>
        <taxon>Actinomycetota</taxon>
        <taxon>Rubrobacteria</taxon>
        <taxon>Rubrobacterales</taxon>
        <taxon>Rubrobacteraceae</taxon>
        <taxon>environmental samples</taxon>
    </lineage>
</organism>
<gene>
    <name evidence="9" type="ORF">AVDCRST_MAG78-2056</name>
</gene>
<feature type="transmembrane region" description="Helical" evidence="7">
    <location>
        <begin position="12"/>
        <end position="30"/>
    </location>
</feature>
<feature type="domain" description="VTT" evidence="8">
    <location>
        <begin position="30"/>
        <end position="156"/>
    </location>
</feature>
<protein>
    <recommendedName>
        <fullName evidence="8">VTT domain-containing protein</fullName>
    </recommendedName>
</protein>
<evidence type="ECO:0000256" key="2">
    <source>
        <dbReference type="ARBA" id="ARBA00010792"/>
    </source>
</evidence>
<feature type="transmembrane region" description="Helical" evidence="7">
    <location>
        <begin position="50"/>
        <end position="72"/>
    </location>
</feature>
<evidence type="ECO:0000259" key="8">
    <source>
        <dbReference type="Pfam" id="PF09335"/>
    </source>
</evidence>
<evidence type="ECO:0000313" key="9">
    <source>
        <dbReference type="EMBL" id="CAA9436230.1"/>
    </source>
</evidence>
<proteinExistence type="inferred from homology"/>
<name>A0A6J4Q6N1_9ACTN</name>
<dbReference type="Pfam" id="PF09335">
    <property type="entry name" value="VTT_dom"/>
    <property type="match status" value="1"/>
</dbReference>
<evidence type="ECO:0000256" key="5">
    <source>
        <dbReference type="ARBA" id="ARBA00022989"/>
    </source>
</evidence>
<evidence type="ECO:0000256" key="1">
    <source>
        <dbReference type="ARBA" id="ARBA00004651"/>
    </source>
</evidence>
<evidence type="ECO:0000256" key="4">
    <source>
        <dbReference type="ARBA" id="ARBA00022692"/>
    </source>
</evidence>
<keyword evidence="3" id="KW-1003">Cell membrane</keyword>
<evidence type="ECO:0000256" key="3">
    <source>
        <dbReference type="ARBA" id="ARBA00022475"/>
    </source>
</evidence>
<comment type="subcellular location">
    <subcellularLocation>
        <location evidence="1">Cell membrane</location>
        <topology evidence="1">Multi-pass membrane protein</topology>
    </subcellularLocation>
</comment>
<accession>A0A6J4Q6N1</accession>
<dbReference type="PANTHER" id="PTHR42709:SF6">
    <property type="entry name" value="UNDECAPRENYL PHOSPHATE TRANSPORTER A"/>
    <property type="match status" value="1"/>
</dbReference>
<dbReference type="GO" id="GO:0005886">
    <property type="term" value="C:plasma membrane"/>
    <property type="evidence" value="ECO:0007669"/>
    <property type="project" value="UniProtKB-SubCell"/>
</dbReference>
<dbReference type="PANTHER" id="PTHR42709">
    <property type="entry name" value="ALKALINE PHOSPHATASE LIKE PROTEIN"/>
    <property type="match status" value="1"/>
</dbReference>
<evidence type="ECO:0000256" key="6">
    <source>
        <dbReference type="ARBA" id="ARBA00023136"/>
    </source>
</evidence>
<keyword evidence="4 7" id="KW-0812">Transmembrane</keyword>